<evidence type="ECO:0000313" key="3">
    <source>
        <dbReference type="Proteomes" id="UP000541444"/>
    </source>
</evidence>
<dbReference type="Pfam" id="PF00581">
    <property type="entry name" value="Rhodanese"/>
    <property type="match status" value="1"/>
</dbReference>
<dbReference type="Proteomes" id="UP000541444">
    <property type="component" value="Unassembled WGS sequence"/>
</dbReference>
<name>A0A7J7KZB7_9MAGN</name>
<organism evidence="2 3">
    <name type="scientific">Kingdonia uniflora</name>
    <dbReference type="NCBI Taxonomy" id="39325"/>
    <lineage>
        <taxon>Eukaryota</taxon>
        <taxon>Viridiplantae</taxon>
        <taxon>Streptophyta</taxon>
        <taxon>Embryophyta</taxon>
        <taxon>Tracheophyta</taxon>
        <taxon>Spermatophyta</taxon>
        <taxon>Magnoliopsida</taxon>
        <taxon>Ranunculales</taxon>
        <taxon>Circaeasteraceae</taxon>
        <taxon>Kingdonia</taxon>
    </lineage>
</organism>
<dbReference type="PROSITE" id="PS50206">
    <property type="entry name" value="RHODANESE_3"/>
    <property type="match status" value="1"/>
</dbReference>
<sequence length="172" mass="19115">MKMTTLSLASSALPLVLRPRCIPKFRFYRHHHHKHFSPTLLQPHPPQLLLNSSFKFRCVSMTTGSSSSDSDKFTVPKSVPVRVANELLQAGHHYLDVRSPEEFSGGYPLGAVNVPYMFKAGTGMTRNPNFLEEVSEHFGKDTEIIVGCQSGKRSLMAATDLSSAVSAFYLFI</sequence>
<dbReference type="InterPro" id="IPR052367">
    <property type="entry name" value="Thiosulfate_ST/Rhodanese-like"/>
</dbReference>
<dbReference type="InterPro" id="IPR036873">
    <property type="entry name" value="Rhodanese-like_dom_sf"/>
</dbReference>
<dbReference type="EMBL" id="JACGCM010002781">
    <property type="protein sequence ID" value="KAF6135624.1"/>
    <property type="molecule type" value="Genomic_DNA"/>
</dbReference>
<dbReference type="OrthoDB" id="566238at2759"/>
<dbReference type="PANTHER" id="PTHR45431:SF3">
    <property type="entry name" value="RHODANESE-LIKE DOMAIN-CONTAINING PROTEIN 15, CHLOROPLASTIC"/>
    <property type="match status" value="1"/>
</dbReference>
<protein>
    <recommendedName>
        <fullName evidence="1">Rhodanese domain-containing protein</fullName>
    </recommendedName>
</protein>
<keyword evidence="3" id="KW-1185">Reference proteome</keyword>
<dbReference type="AlphaFoldDB" id="A0A7J7KZB7"/>
<dbReference type="SUPFAM" id="SSF52821">
    <property type="entry name" value="Rhodanese/Cell cycle control phosphatase"/>
    <property type="match status" value="1"/>
</dbReference>
<gene>
    <name evidence="2" type="ORF">GIB67_028195</name>
</gene>
<accession>A0A7J7KZB7</accession>
<dbReference type="Gene3D" id="3.40.250.10">
    <property type="entry name" value="Rhodanese-like domain"/>
    <property type="match status" value="1"/>
</dbReference>
<feature type="domain" description="Rhodanese" evidence="1">
    <location>
        <begin position="88"/>
        <end position="164"/>
    </location>
</feature>
<comment type="caution">
    <text evidence="2">The sequence shown here is derived from an EMBL/GenBank/DDBJ whole genome shotgun (WGS) entry which is preliminary data.</text>
</comment>
<evidence type="ECO:0000313" key="2">
    <source>
        <dbReference type="EMBL" id="KAF6135624.1"/>
    </source>
</evidence>
<dbReference type="PANTHER" id="PTHR45431">
    <property type="entry name" value="RHODANESE-LIKE DOMAIN-CONTAINING PROTEIN 15, CHLOROPLASTIC"/>
    <property type="match status" value="1"/>
</dbReference>
<reference evidence="2 3" key="1">
    <citation type="journal article" date="2020" name="IScience">
        <title>Genome Sequencing of the Endangered Kingdonia uniflora (Circaeasteraceae, Ranunculales) Reveals Potential Mechanisms of Evolutionary Specialization.</title>
        <authorList>
            <person name="Sun Y."/>
            <person name="Deng T."/>
            <person name="Zhang A."/>
            <person name="Moore M.J."/>
            <person name="Landis J.B."/>
            <person name="Lin N."/>
            <person name="Zhang H."/>
            <person name="Zhang X."/>
            <person name="Huang J."/>
            <person name="Zhang X."/>
            <person name="Sun H."/>
            <person name="Wang H."/>
        </authorList>
    </citation>
    <scope>NUCLEOTIDE SEQUENCE [LARGE SCALE GENOMIC DNA]</scope>
    <source>
        <strain evidence="2">TB1705</strain>
        <tissue evidence="2">Leaf</tissue>
    </source>
</reference>
<evidence type="ECO:0000259" key="1">
    <source>
        <dbReference type="PROSITE" id="PS50206"/>
    </source>
</evidence>
<proteinExistence type="predicted"/>
<dbReference type="InterPro" id="IPR001763">
    <property type="entry name" value="Rhodanese-like_dom"/>
</dbReference>